<accession>A0A1I2YMP8</accession>
<reference evidence="3" key="1">
    <citation type="submission" date="2016-10" db="EMBL/GenBank/DDBJ databases">
        <authorList>
            <person name="Varghese N."/>
            <person name="Submissions S."/>
        </authorList>
    </citation>
    <scope>NUCLEOTIDE SEQUENCE [LARGE SCALE GENOMIC DNA]</scope>
    <source>
        <strain evidence="3">LP51</strain>
    </source>
</reference>
<dbReference type="EMBL" id="FOOT01000009">
    <property type="protein sequence ID" value="SFH26629.1"/>
    <property type="molecule type" value="Genomic_DNA"/>
</dbReference>
<dbReference type="Proteomes" id="UP000198724">
    <property type="component" value="Unassembled WGS sequence"/>
</dbReference>
<keyword evidence="1" id="KW-0472">Membrane</keyword>
<evidence type="ECO:0000313" key="3">
    <source>
        <dbReference type="Proteomes" id="UP000198724"/>
    </source>
</evidence>
<feature type="transmembrane region" description="Helical" evidence="1">
    <location>
        <begin position="39"/>
        <end position="59"/>
    </location>
</feature>
<evidence type="ECO:0000313" key="2">
    <source>
        <dbReference type="EMBL" id="SFH26629.1"/>
    </source>
</evidence>
<proteinExistence type="predicted"/>
<organism evidence="2 3">
    <name type="scientific">Pontibacter chinhatensis</name>
    <dbReference type="NCBI Taxonomy" id="1436961"/>
    <lineage>
        <taxon>Bacteria</taxon>
        <taxon>Pseudomonadati</taxon>
        <taxon>Bacteroidota</taxon>
        <taxon>Cytophagia</taxon>
        <taxon>Cytophagales</taxon>
        <taxon>Hymenobacteraceae</taxon>
        <taxon>Pontibacter</taxon>
    </lineage>
</organism>
<keyword evidence="1" id="KW-0812">Transmembrane</keyword>
<sequence>MHSKRTTFISLIITYVVVKVVHSLIGFDYDIFSEGILNLKFLIDVASWAIVSAAVYFLLRKLLPQRGATAG</sequence>
<gene>
    <name evidence="2" type="ORF">SAMN05421739_1091</name>
</gene>
<protein>
    <submittedName>
        <fullName evidence="2">Uncharacterized protein</fullName>
    </submittedName>
</protein>
<keyword evidence="3" id="KW-1185">Reference proteome</keyword>
<name>A0A1I2YMP8_9BACT</name>
<dbReference type="STRING" id="1436961.SAMN05421739_1091"/>
<dbReference type="AlphaFoldDB" id="A0A1I2YMP8"/>
<evidence type="ECO:0000256" key="1">
    <source>
        <dbReference type="SAM" id="Phobius"/>
    </source>
</evidence>
<feature type="transmembrane region" description="Helical" evidence="1">
    <location>
        <begin position="7"/>
        <end position="27"/>
    </location>
</feature>
<keyword evidence="1" id="KW-1133">Transmembrane helix</keyword>